<name>E6PLJ0_9ZZZZ</name>
<feature type="transmembrane region" description="Helical" evidence="6">
    <location>
        <begin position="22"/>
        <end position="43"/>
    </location>
</feature>
<evidence type="ECO:0000313" key="7">
    <source>
        <dbReference type="EMBL" id="CBH95791.1"/>
    </source>
</evidence>
<dbReference type="GO" id="GO:0019534">
    <property type="term" value="F:toxin transmembrane transporter activity"/>
    <property type="evidence" value="ECO:0007669"/>
    <property type="project" value="InterPro"/>
</dbReference>
<proteinExistence type="predicted"/>
<feature type="region of interest" description="Disordered" evidence="5">
    <location>
        <begin position="180"/>
        <end position="202"/>
    </location>
</feature>
<dbReference type="NCBIfam" id="TIGR02794">
    <property type="entry name" value="tolA_full"/>
    <property type="match status" value="1"/>
</dbReference>
<dbReference type="Gene3D" id="3.30.1150.10">
    <property type="match status" value="1"/>
</dbReference>
<evidence type="ECO:0000256" key="6">
    <source>
        <dbReference type="SAM" id="Phobius"/>
    </source>
</evidence>
<dbReference type="GO" id="GO:0016020">
    <property type="term" value="C:membrane"/>
    <property type="evidence" value="ECO:0007669"/>
    <property type="project" value="UniProtKB-SubCell"/>
</dbReference>
<dbReference type="InterPro" id="IPR006260">
    <property type="entry name" value="TonB/TolA_C"/>
</dbReference>
<evidence type="ECO:0000256" key="2">
    <source>
        <dbReference type="ARBA" id="ARBA00022692"/>
    </source>
</evidence>
<evidence type="ECO:0000256" key="5">
    <source>
        <dbReference type="SAM" id="MobiDB-lite"/>
    </source>
</evidence>
<feature type="compositionally biased region" description="Pro residues" evidence="5">
    <location>
        <begin position="78"/>
        <end position="92"/>
    </location>
</feature>
<reference evidence="7" key="1">
    <citation type="submission" date="2009-10" db="EMBL/GenBank/DDBJ databases">
        <title>Diversity of trophic interactions inside an arsenic-rich microbial ecosystem.</title>
        <authorList>
            <person name="Bertin P.N."/>
            <person name="Heinrich-Salmeron A."/>
            <person name="Pelletier E."/>
            <person name="Goulhen-Chollet F."/>
            <person name="Arsene-Ploetze F."/>
            <person name="Gallien S."/>
            <person name="Calteau A."/>
            <person name="Vallenet D."/>
            <person name="Casiot C."/>
            <person name="Chane-Woon-Ming B."/>
            <person name="Giloteaux L."/>
            <person name="Barakat M."/>
            <person name="Bonnefoy V."/>
            <person name="Bruneel O."/>
            <person name="Chandler M."/>
            <person name="Cleiss J."/>
            <person name="Duran R."/>
            <person name="Elbaz-Poulichet F."/>
            <person name="Fonknechten N."/>
            <person name="Lauga B."/>
            <person name="Mornico D."/>
            <person name="Ortet P."/>
            <person name="Schaeffer C."/>
            <person name="Siguier P."/>
            <person name="Alexander Thil Smith A."/>
            <person name="Van Dorsselaer A."/>
            <person name="Weissenbach J."/>
            <person name="Medigue C."/>
            <person name="Le Paslier D."/>
        </authorList>
    </citation>
    <scope>NUCLEOTIDE SEQUENCE</scope>
</reference>
<gene>
    <name evidence="7" type="ORF">CARN2_2058</name>
</gene>
<dbReference type="InterPro" id="IPR014161">
    <property type="entry name" value="Tol-Pal_TolA"/>
</dbReference>
<evidence type="ECO:0000256" key="4">
    <source>
        <dbReference type="ARBA" id="ARBA00023136"/>
    </source>
</evidence>
<protein>
    <submittedName>
        <fullName evidence="7">Putative Tol-Pal system, TolA</fullName>
    </submittedName>
</protein>
<keyword evidence="3 6" id="KW-1133">Transmembrane helix</keyword>
<evidence type="ECO:0000256" key="3">
    <source>
        <dbReference type="ARBA" id="ARBA00022989"/>
    </source>
</evidence>
<dbReference type="NCBIfam" id="TIGR01352">
    <property type="entry name" value="tonB_Cterm"/>
    <property type="match status" value="1"/>
</dbReference>
<dbReference type="Pfam" id="PF13103">
    <property type="entry name" value="TonB_2"/>
    <property type="match status" value="1"/>
</dbReference>
<evidence type="ECO:0000256" key="1">
    <source>
        <dbReference type="ARBA" id="ARBA00004167"/>
    </source>
</evidence>
<feature type="compositionally biased region" description="Basic and acidic residues" evidence="5">
    <location>
        <begin position="180"/>
        <end position="193"/>
    </location>
</feature>
<comment type="caution">
    <text evidence="7">The sequence shown here is derived from an EMBL/GenBank/DDBJ whole genome shotgun (WGS) entry which is preliminary data.</text>
</comment>
<accession>E6PLJ0</accession>
<feature type="region of interest" description="Disordered" evidence="5">
    <location>
        <begin position="64"/>
        <end position="99"/>
    </location>
</feature>
<keyword evidence="2 6" id="KW-0812">Transmembrane</keyword>
<organism evidence="7">
    <name type="scientific">mine drainage metagenome</name>
    <dbReference type="NCBI Taxonomy" id="410659"/>
    <lineage>
        <taxon>unclassified sequences</taxon>
        <taxon>metagenomes</taxon>
        <taxon>ecological metagenomes</taxon>
    </lineage>
</organism>
<dbReference type="SUPFAM" id="SSF74653">
    <property type="entry name" value="TolA/TonB C-terminal domain"/>
    <property type="match status" value="1"/>
</dbReference>
<dbReference type="GO" id="GO:0043213">
    <property type="term" value="P:bacteriocin transport"/>
    <property type="evidence" value="ECO:0007669"/>
    <property type="project" value="InterPro"/>
</dbReference>
<comment type="subcellular location">
    <subcellularLocation>
        <location evidence="1">Membrane</location>
        <topology evidence="1">Single-pass membrane protein</topology>
    </subcellularLocation>
</comment>
<dbReference type="EMBL" id="CABM01000011">
    <property type="protein sequence ID" value="CBH95791.1"/>
    <property type="molecule type" value="Genomic_DNA"/>
</dbReference>
<keyword evidence="4 6" id="KW-0472">Membrane</keyword>
<dbReference type="AlphaFoldDB" id="E6PLJ0"/>
<sequence>MNTYNPPADKLRPPPEKGIGRALLFAALIHLLLIIVIALGVHWKSHTPEAVEAELWAPTAHLAAPRPPKVEPQAVRPAPKPQPQPQPAPPPLAKVQPTPDNAEIALEKARKRKQEEEKRQAALLAQQQAQQRLADKLAAEKLTLQQQRLAQEKAAEQRKLAEQKKQQELKAQQLAQQQAEKKAEQLRKAEQQREQQLAKLQQQARSDYMKNLMSQAGTGPATSTGTAAVSSGPSGAYAARLATLVRQNVIYPQIDQIQGDPKVIITVTLDPNSGEVLGTSIKHSSGVPSWDQAVLRAVQRVGRFPADGSGRWYTPMEIKAGPRDAG</sequence>